<keyword evidence="2" id="KW-1185">Reference proteome</keyword>
<dbReference type="Proteomes" id="UP000789702">
    <property type="component" value="Unassembled WGS sequence"/>
</dbReference>
<name>A0ACA9L7C3_9GLOM</name>
<reference evidence="1" key="1">
    <citation type="submission" date="2021-06" db="EMBL/GenBank/DDBJ databases">
        <authorList>
            <person name="Kallberg Y."/>
            <person name="Tangrot J."/>
            <person name="Rosling A."/>
        </authorList>
    </citation>
    <scope>NUCLEOTIDE SEQUENCE</scope>
    <source>
        <strain evidence="1">IL203A</strain>
    </source>
</reference>
<evidence type="ECO:0000313" key="2">
    <source>
        <dbReference type="Proteomes" id="UP000789702"/>
    </source>
</evidence>
<protein>
    <submittedName>
        <fullName evidence="1">1215_t:CDS:1</fullName>
    </submittedName>
</protein>
<gene>
    <name evidence="1" type="ORF">DHETER_LOCUS3463</name>
</gene>
<dbReference type="EMBL" id="CAJVPU010002998">
    <property type="protein sequence ID" value="CAG8511172.1"/>
    <property type="molecule type" value="Genomic_DNA"/>
</dbReference>
<proteinExistence type="predicted"/>
<sequence>MPRNIQLTDFEKGQIIGIIINLPLHEILSSNDINISQATARNILHKHGIWGRIATKKPGLTQRQAEAQLAWCNACVNWSVNDWQKIIFNDE</sequence>
<comment type="caution">
    <text evidence="1">The sequence shown here is derived from an EMBL/GenBank/DDBJ whole genome shotgun (WGS) entry which is preliminary data.</text>
</comment>
<organism evidence="1 2">
    <name type="scientific">Dentiscutata heterogama</name>
    <dbReference type="NCBI Taxonomy" id="1316150"/>
    <lineage>
        <taxon>Eukaryota</taxon>
        <taxon>Fungi</taxon>
        <taxon>Fungi incertae sedis</taxon>
        <taxon>Mucoromycota</taxon>
        <taxon>Glomeromycotina</taxon>
        <taxon>Glomeromycetes</taxon>
        <taxon>Diversisporales</taxon>
        <taxon>Gigasporaceae</taxon>
        <taxon>Dentiscutata</taxon>
    </lineage>
</organism>
<evidence type="ECO:0000313" key="1">
    <source>
        <dbReference type="EMBL" id="CAG8511172.1"/>
    </source>
</evidence>
<accession>A0ACA9L7C3</accession>